<evidence type="ECO:0000313" key="6">
    <source>
        <dbReference type="EMBL" id="AOM83468.1"/>
    </source>
</evidence>
<dbReference type="GO" id="GO:0043190">
    <property type="term" value="C:ATP-binding cassette (ABC) transporter complex"/>
    <property type="evidence" value="ECO:0007669"/>
    <property type="project" value="InterPro"/>
</dbReference>
<dbReference type="Proteomes" id="UP000094463">
    <property type="component" value="Chromosome"/>
</dbReference>
<dbReference type="PANTHER" id="PTHR47737:SF1">
    <property type="entry name" value="GLYCINE BETAINE_PROLINE BETAINE TRANSPORT SYSTEM PERMEASE PROTEIN PROW"/>
    <property type="match status" value="1"/>
</dbReference>
<dbReference type="Gene3D" id="3.40.190.10">
    <property type="entry name" value="Periplasmic binding protein-like II"/>
    <property type="match status" value="1"/>
</dbReference>
<evidence type="ECO:0000256" key="4">
    <source>
        <dbReference type="ARBA" id="ARBA00023136"/>
    </source>
</evidence>
<dbReference type="AlphaFoldDB" id="A0A1D7QWW8"/>
<dbReference type="OrthoDB" id="9787902at2"/>
<dbReference type="GO" id="GO:0015871">
    <property type="term" value="P:choline transport"/>
    <property type="evidence" value="ECO:0007669"/>
    <property type="project" value="TreeGrafter"/>
</dbReference>
<name>A0A1D7QWW8_9BACI</name>
<dbReference type="PANTHER" id="PTHR47737">
    <property type="entry name" value="GLYCINE BETAINE/PROLINE BETAINE TRANSPORT SYSTEM PERMEASE PROTEIN PROW"/>
    <property type="match status" value="1"/>
</dbReference>
<protein>
    <submittedName>
        <fullName evidence="6">Glycine betaine ABC transport system, glycine betaine-binding protein OpuAC</fullName>
    </submittedName>
</protein>
<dbReference type="PATRIC" id="fig|632773.3.peg.2223"/>
<dbReference type="Pfam" id="PF04069">
    <property type="entry name" value="OpuAC"/>
    <property type="match status" value="1"/>
</dbReference>
<feature type="domain" description="ABC-type glycine betaine transport system substrate-binding" evidence="5">
    <location>
        <begin position="33"/>
        <end position="278"/>
    </location>
</feature>
<dbReference type="GO" id="GO:0005275">
    <property type="term" value="F:amine transmembrane transporter activity"/>
    <property type="evidence" value="ECO:0007669"/>
    <property type="project" value="TreeGrafter"/>
</dbReference>
<keyword evidence="3" id="KW-1003">Cell membrane</keyword>
<dbReference type="GO" id="GO:0015226">
    <property type="term" value="F:carnitine transmembrane transporter activity"/>
    <property type="evidence" value="ECO:0007669"/>
    <property type="project" value="TreeGrafter"/>
</dbReference>
<dbReference type="KEGG" id="bbev:BBEV_2110"/>
<dbReference type="Gene3D" id="3.40.190.100">
    <property type="entry name" value="Glycine betaine-binding periplasmic protein, domain 2"/>
    <property type="match status" value="1"/>
</dbReference>
<reference evidence="6 7" key="1">
    <citation type="submission" date="2015-08" db="EMBL/GenBank/DDBJ databases">
        <title>The complete genome sequence of Bacillus beveridgei MLTeJB.</title>
        <authorList>
            <person name="Hanson T.E."/>
            <person name="Mesa C."/>
            <person name="Basesman S.M."/>
            <person name="Oremland R.S."/>
        </authorList>
    </citation>
    <scope>NUCLEOTIDE SEQUENCE [LARGE SCALE GENOMIC DNA]</scope>
    <source>
        <strain evidence="6 7">MLTeJB</strain>
    </source>
</reference>
<organism evidence="6 7">
    <name type="scientific">Salisediminibacterium beveridgei</name>
    <dbReference type="NCBI Taxonomy" id="632773"/>
    <lineage>
        <taxon>Bacteria</taxon>
        <taxon>Bacillati</taxon>
        <taxon>Bacillota</taxon>
        <taxon>Bacilli</taxon>
        <taxon>Bacillales</taxon>
        <taxon>Bacillaceae</taxon>
        <taxon>Salisediminibacterium</taxon>
    </lineage>
</organism>
<evidence type="ECO:0000259" key="5">
    <source>
        <dbReference type="Pfam" id="PF04069"/>
    </source>
</evidence>
<dbReference type="GO" id="GO:0031460">
    <property type="term" value="P:glycine betaine transport"/>
    <property type="evidence" value="ECO:0007669"/>
    <property type="project" value="TreeGrafter"/>
</dbReference>
<keyword evidence="7" id="KW-1185">Reference proteome</keyword>
<dbReference type="InterPro" id="IPR007210">
    <property type="entry name" value="ABC_Gly_betaine_transp_sub-bd"/>
</dbReference>
<dbReference type="RefSeq" id="WP_069365444.1">
    <property type="nucleotide sequence ID" value="NZ_CP012502.1"/>
</dbReference>
<keyword evidence="4" id="KW-0472">Membrane</keyword>
<dbReference type="EMBL" id="CP012502">
    <property type="protein sequence ID" value="AOM83468.1"/>
    <property type="molecule type" value="Genomic_DNA"/>
</dbReference>
<dbReference type="PROSITE" id="PS51257">
    <property type="entry name" value="PROKAR_LIPOPROTEIN"/>
    <property type="match status" value="1"/>
</dbReference>
<accession>A0A1D7QWW8</accession>
<keyword evidence="2" id="KW-0813">Transport</keyword>
<gene>
    <name evidence="6" type="primary">opuAC-1</name>
    <name evidence="6" type="ORF">BBEV_2110</name>
</gene>
<evidence type="ECO:0000256" key="1">
    <source>
        <dbReference type="ARBA" id="ARBA00004236"/>
    </source>
</evidence>
<dbReference type="STRING" id="632773.BBEV_2110"/>
<proteinExistence type="predicted"/>
<dbReference type="SUPFAM" id="SSF53850">
    <property type="entry name" value="Periplasmic binding protein-like II"/>
    <property type="match status" value="1"/>
</dbReference>
<comment type="subcellular location">
    <subcellularLocation>
        <location evidence="1">Cell membrane</location>
    </subcellularLocation>
</comment>
<dbReference type="CDD" id="cd13639">
    <property type="entry name" value="PBP2_OpuAC_like"/>
    <property type="match status" value="1"/>
</dbReference>
<evidence type="ECO:0000256" key="2">
    <source>
        <dbReference type="ARBA" id="ARBA00022448"/>
    </source>
</evidence>
<sequence length="292" mass="33253">MNKKWIIAGTSLFVLGACGNDNNAEESLADQGTIVFGQTAWTSTEAPTEIVRQILEEMGYDVDISLLDQPVIFEGMQNQDVDFFMDAWLPYTEAALWEEYEDELIQVTTSYEDVPLGWVVPESVPFDSISDLEGNADMFDGEVVTIGEGAGIVDISREVIEDETYGLDDYELIPSSEAAMLGVMETKMQSQEPFILTGWRPHSMFSRYDLKFLEDPEGHFNYDNVYVLSYDGIQEDHPEAYALLSQWSISVSDLEDMMYEYEHHEVPFEETAAAWIEENRDRVDEMIEQAMN</sequence>
<evidence type="ECO:0000313" key="7">
    <source>
        <dbReference type="Proteomes" id="UP000094463"/>
    </source>
</evidence>
<evidence type="ECO:0000256" key="3">
    <source>
        <dbReference type="ARBA" id="ARBA00022475"/>
    </source>
</evidence>